<dbReference type="InterPro" id="IPR007627">
    <property type="entry name" value="RNA_pol_sigma70_r2"/>
</dbReference>
<proteinExistence type="inferred from homology"/>
<evidence type="ECO:0008006" key="10">
    <source>
        <dbReference type="Google" id="ProtNLM"/>
    </source>
</evidence>
<dbReference type="InterPro" id="IPR039425">
    <property type="entry name" value="RNA_pol_sigma-70-like"/>
</dbReference>
<dbReference type="PANTHER" id="PTHR43133">
    <property type="entry name" value="RNA POLYMERASE ECF-TYPE SIGMA FACTO"/>
    <property type="match status" value="1"/>
</dbReference>
<comment type="caution">
    <text evidence="8">The sequence shown here is derived from an EMBL/GenBank/DDBJ whole genome shotgun (WGS) entry which is preliminary data.</text>
</comment>
<organism evidence="8 9">
    <name type="scientific">Nocardioides phosphati</name>
    <dbReference type="NCBI Taxonomy" id="1867775"/>
    <lineage>
        <taxon>Bacteria</taxon>
        <taxon>Bacillati</taxon>
        <taxon>Actinomycetota</taxon>
        <taxon>Actinomycetes</taxon>
        <taxon>Propionibacteriales</taxon>
        <taxon>Nocardioidaceae</taxon>
        <taxon>Nocardioides</taxon>
    </lineage>
</organism>
<reference evidence="9" key="1">
    <citation type="journal article" date="2019" name="Int. J. Syst. Evol. Microbiol.">
        <title>The Global Catalogue of Microorganisms (GCM) 10K type strain sequencing project: providing services to taxonomists for standard genome sequencing and annotation.</title>
        <authorList>
            <consortium name="The Broad Institute Genomics Platform"/>
            <consortium name="The Broad Institute Genome Sequencing Center for Infectious Disease"/>
            <person name="Wu L."/>
            <person name="Ma J."/>
        </authorList>
    </citation>
    <scope>NUCLEOTIDE SEQUENCE [LARGE SCALE GENOMIC DNA]</scope>
    <source>
        <strain evidence="9">CGMCC 4.7371</strain>
    </source>
</reference>
<dbReference type="Gene3D" id="1.10.1740.10">
    <property type="match status" value="1"/>
</dbReference>
<name>A0ABQ2N7T6_9ACTN</name>
<dbReference type="Pfam" id="PF04545">
    <property type="entry name" value="Sigma70_r4"/>
    <property type="match status" value="1"/>
</dbReference>
<dbReference type="RefSeq" id="WP_188782363.1">
    <property type="nucleotide sequence ID" value="NZ_BMNI01000001.1"/>
</dbReference>
<dbReference type="Pfam" id="PF04542">
    <property type="entry name" value="Sigma70_r2"/>
    <property type="match status" value="1"/>
</dbReference>
<feature type="domain" description="RNA polymerase sigma-70 region 4" evidence="7">
    <location>
        <begin position="158"/>
        <end position="187"/>
    </location>
</feature>
<dbReference type="SUPFAM" id="SSF88659">
    <property type="entry name" value="Sigma3 and sigma4 domains of RNA polymerase sigma factors"/>
    <property type="match status" value="1"/>
</dbReference>
<accession>A0ABQ2N7T6</accession>
<evidence type="ECO:0000259" key="7">
    <source>
        <dbReference type="Pfam" id="PF04545"/>
    </source>
</evidence>
<dbReference type="EMBL" id="BMNI01000001">
    <property type="protein sequence ID" value="GGO85230.1"/>
    <property type="molecule type" value="Genomic_DNA"/>
</dbReference>
<keyword evidence="2" id="KW-0805">Transcription regulation</keyword>
<evidence type="ECO:0000259" key="6">
    <source>
        <dbReference type="Pfam" id="PF04542"/>
    </source>
</evidence>
<dbReference type="InterPro" id="IPR036388">
    <property type="entry name" value="WH-like_DNA-bd_sf"/>
</dbReference>
<dbReference type="PANTHER" id="PTHR43133:SF8">
    <property type="entry name" value="RNA POLYMERASE SIGMA FACTOR HI_1459-RELATED"/>
    <property type="match status" value="1"/>
</dbReference>
<dbReference type="NCBIfam" id="TIGR02937">
    <property type="entry name" value="sigma70-ECF"/>
    <property type="match status" value="1"/>
</dbReference>
<dbReference type="Proteomes" id="UP000655410">
    <property type="component" value="Unassembled WGS sequence"/>
</dbReference>
<sequence>MEPQQQASKAEAPSVGPDLAAVYLEHRETMYRLAFGMLRTDRHNRAEDVIGEVMMSMVKNPPRQEVRNWEAFLVRAVQNKIRDLWKSAAHRHEQLVIDEATPLEDERHGGDQVEDDPASGVVELIGRHHRVQTVQDALVELEAWDHQAAHVLWQCAGLERSSQEVADELGVSSSRVRQISAKARKELIKILGAKEVDL</sequence>
<evidence type="ECO:0000313" key="9">
    <source>
        <dbReference type="Proteomes" id="UP000655410"/>
    </source>
</evidence>
<feature type="domain" description="RNA polymerase sigma-70 region 2" evidence="6">
    <location>
        <begin position="23"/>
        <end position="89"/>
    </location>
</feature>
<comment type="similarity">
    <text evidence="1">Belongs to the sigma-70 factor family. ECF subfamily.</text>
</comment>
<protein>
    <recommendedName>
        <fullName evidence="10">Sigma-70 family RNA polymerase sigma factor</fullName>
    </recommendedName>
</protein>
<evidence type="ECO:0000313" key="8">
    <source>
        <dbReference type="EMBL" id="GGO85230.1"/>
    </source>
</evidence>
<evidence type="ECO:0000256" key="5">
    <source>
        <dbReference type="ARBA" id="ARBA00023163"/>
    </source>
</evidence>
<evidence type="ECO:0000256" key="4">
    <source>
        <dbReference type="ARBA" id="ARBA00023125"/>
    </source>
</evidence>
<evidence type="ECO:0000256" key="3">
    <source>
        <dbReference type="ARBA" id="ARBA00023082"/>
    </source>
</evidence>
<keyword evidence="3" id="KW-0731">Sigma factor</keyword>
<keyword evidence="5" id="KW-0804">Transcription</keyword>
<dbReference type="InterPro" id="IPR013325">
    <property type="entry name" value="RNA_pol_sigma_r2"/>
</dbReference>
<dbReference type="SUPFAM" id="SSF88946">
    <property type="entry name" value="Sigma2 domain of RNA polymerase sigma factors"/>
    <property type="match status" value="1"/>
</dbReference>
<dbReference type="InterPro" id="IPR014284">
    <property type="entry name" value="RNA_pol_sigma-70_dom"/>
</dbReference>
<dbReference type="InterPro" id="IPR013324">
    <property type="entry name" value="RNA_pol_sigma_r3/r4-like"/>
</dbReference>
<keyword evidence="4" id="KW-0238">DNA-binding</keyword>
<evidence type="ECO:0000256" key="1">
    <source>
        <dbReference type="ARBA" id="ARBA00010641"/>
    </source>
</evidence>
<evidence type="ECO:0000256" key="2">
    <source>
        <dbReference type="ARBA" id="ARBA00023015"/>
    </source>
</evidence>
<keyword evidence="9" id="KW-1185">Reference proteome</keyword>
<dbReference type="Gene3D" id="1.10.10.10">
    <property type="entry name" value="Winged helix-like DNA-binding domain superfamily/Winged helix DNA-binding domain"/>
    <property type="match status" value="1"/>
</dbReference>
<gene>
    <name evidence="8" type="ORF">GCM10011584_04670</name>
</gene>
<dbReference type="InterPro" id="IPR007630">
    <property type="entry name" value="RNA_pol_sigma70_r4"/>
</dbReference>